<dbReference type="Proteomes" id="UP001318040">
    <property type="component" value="Chromosome 19"/>
</dbReference>
<evidence type="ECO:0000256" key="5">
    <source>
        <dbReference type="ARBA" id="ARBA00022448"/>
    </source>
</evidence>
<evidence type="ECO:0000313" key="13">
    <source>
        <dbReference type="Ensembl" id="ENSPMAP00000007763.1"/>
    </source>
</evidence>
<proteinExistence type="inferred from homology"/>
<evidence type="ECO:0000313" key="15">
    <source>
        <dbReference type="RefSeq" id="XP_032813157.1"/>
    </source>
</evidence>
<evidence type="ECO:0000313" key="16">
    <source>
        <dbReference type="RefSeq" id="XP_032813158.1"/>
    </source>
</evidence>
<feature type="transmembrane region" description="Helical" evidence="12">
    <location>
        <begin position="39"/>
        <end position="59"/>
    </location>
</feature>
<evidence type="ECO:0000256" key="10">
    <source>
        <dbReference type="ARBA" id="ARBA00023228"/>
    </source>
</evidence>
<evidence type="ECO:0000313" key="14">
    <source>
        <dbReference type="Proteomes" id="UP001318040"/>
    </source>
</evidence>
<evidence type="ECO:0000256" key="2">
    <source>
        <dbReference type="ARBA" id="ARBA00004265"/>
    </source>
</evidence>
<dbReference type="GO" id="GO:0005765">
    <property type="term" value="C:lysosomal membrane"/>
    <property type="evidence" value="ECO:0007669"/>
    <property type="project" value="UniProtKB-SubCell"/>
</dbReference>
<feature type="transmembrane region" description="Helical" evidence="12">
    <location>
        <begin position="71"/>
        <end position="96"/>
    </location>
</feature>
<dbReference type="Ensembl" id="ENSPMAT00000007798.1">
    <property type="protein sequence ID" value="ENSPMAP00000007763.1"/>
    <property type="gene ID" value="ENSPMAG00000007046.1"/>
</dbReference>
<organism evidence="13">
    <name type="scientific">Petromyzon marinus</name>
    <name type="common">Sea lamprey</name>
    <dbReference type="NCBI Taxonomy" id="7757"/>
    <lineage>
        <taxon>Eukaryota</taxon>
        <taxon>Metazoa</taxon>
        <taxon>Chordata</taxon>
        <taxon>Craniata</taxon>
        <taxon>Vertebrata</taxon>
        <taxon>Cyclostomata</taxon>
        <taxon>Hyperoartia</taxon>
        <taxon>Petromyzontiformes</taxon>
        <taxon>Petromyzontidae</taxon>
        <taxon>Petromyzon</taxon>
    </lineage>
</organism>
<gene>
    <name evidence="13 15 16" type="primary">LOC116943921</name>
</gene>
<feature type="transmembrane region" description="Helical" evidence="12">
    <location>
        <begin position="12"/>
        <end position="33"/>
    </location>
</feature>
<evidence type="ECO:0000256" key="9">
    <source>
        <dbReference type="ARBA" id="ARBA00023136"/>
    </source>
</evidence>
<feature type="transmembrane region" description="Helical" evidence="12">
    <location>
        <begin position="108"/>
        <end position="133"/>
    </location>
</feature>
<keyword evidence="9 12" id="KW-0472">Membrane</keyword>
<dbReference type="InterPro" id="IPR026218">
    <property type="entry name" value="HRG"/>
</dbReference>
<evidence type="ECO:0000256" key="4">
    <source>
        <dbReference type="ARBA" id="ARBA00006203"/>
    </source>
</evidence>
<evidence type="ECO:0000256" key="3">
    <source>
        <dbReference type="ARBA" id="ARBA00004337"/>
    </source>
</evidence>
<dbReference type="RefSeq" id="XP_032813157.1">
    <property type="nucleotide sequence ID" value="XM_032957266.1"/>
</dbReference>
<evidence type="ECO:0000256" key="6">
    <source>
        <dbReference type="ARBA" id="ARBA00022692"/>
    </source>
</evidence>
<comment type="similarity">
    <text evidence="4">Belongs to the HRG family.</text>
</comment>
<comment type="catalytic activity">
    <reaction evidence="11">
        <text>heme b(in) = heme b(out)</text>
        <dbReference type="Rhea" id="RHEA:75443"/>
        <dbReference type="ChEBI" id="CHEBI:60344"/>
    </reaction>
</comment>
<dbReference type="GO" id="GO:0030670">
    <property type="term" value="C:phagocytic vesicle membrane"/>
    <property type="evidence" value="ECO:0007669"/>
    <property type="project" value="UniProtKB-SubCell"/>
</dbReference>
<evidence type="ECO:0000256" key="11">
    <source>
        <dbReference type="ARBA" id="ARBA00035075"/>
    </source>
</evidence>
<dbReference type="GeneTree" id="ENSGT00390000002307"/>
<protein>
    <submittedName>
        <fullName evidence="15 16">Heme transporter hrg1-B-like</fullName>
    </submittedName>
    <submittedName>
        <fullName evidence="13">Solute carrier family 48 member 1</fullName>
    </submittedName>
</protein>
<keyword evidence="10" id="KW-0458">Lysosome</keyword>
<dbReference type="PANTHER" id="PTHR31525:SF1">
    <property type="entry name" value="HEME TRANSPORTER HRG1"/>
    <property type="match status" value="1"/>
</dbReference>
<evidence type="ECO:0000256" key="8">
    <source>
        <dbReference type="ARBA" id="ARBA00022989"/>
    </source>
</evidence>
<reference evidence="15 16" key="1">
    <citation type="submission" date="2025-04" db="UniProtKB">
        <authorList>
            <consortium name="RefSeq"/>
        </authorList>
    </citation>
    <scope>IDENTIFICATION</scope>
    <source>
        <tissue evidence="15 16">Sperm</tissue>
    </source>
</reference>
<dbReference type="RefSeq" id="XP_032813158.1">
    <property type="nucleotide sequence ID" value="XM_032957267.1"/>
</dbReference>
<keyword evidence="5" id="KW-0813">Transport</keyword>
<sequence length="146" mass="16387">MAVGRAALRLRLAMAVLGFLFGVAVFCVWIFVYEQIWTATLGGLSGVLALWVFVTHAMYLQDYWRSWLRGLRYFLAGGVLASLIALTGSITMLALACHKQETMKDPRSLYWSALASALALLWALLLAAFSFGYRREFAEFSLLMDF</sequence>
<dbReference type="GO" id="GO:0020037">
    <property type="term" value="F:heme binding"/>
    <property type="evidence" value="ECO:0007669"/>
    <property type="project" value="TreeGrafter"/>
</dbReference>
<dbReference type="PRINTS" id="PR02095">
    <property type="entry name" value="TRNSPORTRHRG"/>
</dbReference>
<dbReference type="GeneID" id="116943921"/>
<dbReference type="OMA" id="MLALACH"/>
<dbReference type="HOGENOM" id="CLU_148774_0_0_1"/>
<dbReference type="KEGG" id="pmrn:116943921"/>
<comment type="subcellular location">
    <subcellularLocation>
        <location evidence="2">Cytoplasmic vesicle</location>
        <location evidence="2">Phagosome membrane</location>
        <topology evidence="2">Multi-pass membrane protein</topology>
    </subcellularLocation>
    <subcellularLocation>
        <location evidence="3">Endosome membrane</location>
        <topology evidence="3">Multi-pass membrane protein</topology>
    </subcellularLocation>
    <subcellularLocation>
        <location evidence="1">Lysosome membrane</location>
        <topology evidence="1">Multi-pass membrane protein</topology>
    </subcellularLocation>
</comment>
<evidence type="ECO:0000256" key="12">
    <source>
        <dbReference type="SAM" id="Phobius"/>
    </source>
</evidence>
<evidence type="ECO:0000256" key="1">
    <source>
        <dbReference type="ARBA" id="ARBA00004155"/>
    </source>
</evidence>
<accession>S4RRC7</accession>
<keyword evidence="6 12" id="KW-0812">Transmembrane</keyword>
<dbReference type="OrthoDB" id="5954402at2759"/>
<keyword evidence="8 12" id="KW-1133">Transmembrane helix</keyword>
<dbReference type="GO" id="GO:0010008">
    <property type="term" value="C:endosome membrane"/>
    <property type="evidence" value="ECO:0007669"/>
    <property type="project" value="UniProtKB-SubCell"/>
</dbReference>
<keyword evidence="7" id="KW-0967">Endosome</keyword>
<dbReference type="GO" id="GO:0015232">
    <property type="term" value="F:heme transmembrane transporter activity"/>
    <property type="evidence" value="ECO:0007669"/>
    <property type="project" value="InterPro"/>
</dbReference>
<dbReference type="AlphaFoldDB" id="S4RRC7"/>
<name>S4RRC7_PETMA</name>
<dbReference type="PANTHER" id="PTHR31525">
    <property type="entry name" value="HEME TRANSPORTER HRG1"/>
    <property type="match status" value="1"/>
</dbReference>
<reference evidence="13" key="2">
    <citation type="submission" date="2025-05" db="UniProtKB">
        <authorList>
            <consortium name="Ensembl"/>
        </authorList>
    </citation>
    <scope>IDENTIFICATION</scope>
</reference>
<dbReference type="Pfam" id="PF16954">
    <property type="entry name" value="HRG"/>
    <property type="match status" value="2"/>
</dbReference>
<dbReference type="GO" id="GO:0005886">
    <property type="term" value="C:plasma membrane"/>
    <property type="evidence" value="ECO:0007669"/>
    <property type="project" value="TreeGrafter"/>
</dbReference>
<keyword evidence="14" id="KW-1185">Reference proteome</keyword>
<evidence type="ECO:0000256" key="7">
    <source>
        <dbReference type="ARBA" id="ARBA00022753"/>
    </source>
</evidence>